<evidence type="ECO:0000256" key="3">
    <source>
        <dbReference type="ARBA" id="ARBA00022490"/>
    </source>
</evidence>
<proteinExistence type="inferred from homology"/>
<evidence type="ECO:0000256" key="7">
    <source>
        <dbReference type="ARBA" id="ARBA00022840"/>
    </source>
</evidence>
<evidence type="ECO:0000313" key="11">
    <source>
        <dbReference type="EMBL" id="MDX8416524.1"/>
    </source>
</evidence>
<gene>
    <name evidence="9 11" type="primary">buk</name>
    <name evidence="11" type="ORF">MOZ64_01500</name>
</gene>
<evidence type="ECO:0000256" key="10">
    <source>
        <dbReference type="RuleBase" id="RU003835"/>
    </source>
</evidence>
<comment type="similarity">
    <text evidence="2 9 10">Belongs to the acetokinase family.</text>
</comment>
<organism evidence="11 12">
    <name type="scientific">Absicoccus intestinalis</name>
    <dbReference type="NCBI Taxonomy" id="2926319"/>
    <lineage>
        <taxon>Bacteria</taxon>
        <taxon>Bacillati</taxon>
        <taxon>Bacillota</taxon>
        <taxon>Erysipelotrichia</taxon>
        <taxon>Erysipelotrichales</taxon>
        <taxon>Erysipelotrichaceae</taxon>
        <taxon>Absicoccus</taxon>
    </lineage>
</organism>
<dbReference type="EMBL" id="JALBUS010000002">
    <property type="protein sequence ID" value="MDX8416524.1"/>
    <property type="molecule type" value="Genomic_DNA"/>
</dbReference>
<dbReference type="NCBIfam" id="NF002834">
    <property type="entry name" value="PRK03011.1-5"/>
    <property type="match status" value="1"/>
</dbReference>
<dbReference type="InterPro" id="IPR043129">
    <property type="entry name" value="ATPase_NBD"/>
</dbReference>
<dbReference type="Gene3D" id="3.30.420.40">
    <property type="match status" value="2"/>
</dbReference>
<dbReference type="PROSITE" id="PS01076">
    <property type="entry name" value="ACETATE_KINASE_2"/>
    <property type="match status" value="1"/>
</dbReference>
<keyword evidence="3 9" id="KW-0963">Cytoplasm</keyword>
<protein>
    <recommendedName>
        <fullName evidence="9">Probable butyrate kinase</fullName>
        <shortName evidence="9">BK</shortName>
        <ecNumber evidence="9">2.7.2.7</ecNumber>
    </recommendedName>
    <alternativeName>
        <fullName evidence="9">Branched-chain carboxylic acid kinase</fullName>
    </alternativeName>
</protein>
<dbReference type="GO" id="GO:0047761">
    <property type="term" value="F:butyrate kinase activity"/>
    <property type="evidence" value="ECO:0007669"/>
    <property type="project" value="UniProtKB-EC"/>
</dbReference>
<accession>A0ABU4WIZ2</accession>
<evidence type="ECO:0000256" key="6">
    <source>
        <dbReference type="ARBA" id="ARBA00022777"/>
    </source>
</evidence>
<dbReference type="PIRSF" id="PIRSF036458">
    <property type="entry name" value="Butyrate_kin"/>
    <property type="match status" value="1"/>
</dbReference>
<keyword evidence="6 9" id="KW-0418">Kinase</keyword>
<keyword evidence="7 9" id="KW-0067">ATP-binding</keyword>
<dbReference type="PRINTS" id="PR00471">
    <property type="entry name" value="ACETATEKNASE"/>
</dbReference>
<dbReference type="HAMAP" id="MF_00542">
    <property type="entry name" value="Butyrate_kinase"/>
    <property type="match status" value="1"/>
</dbReference>
<name>A0ABU4WIZ2_9FIRM</name>
<keyword evidence="4 9" id="KW-0808">Transferase</keyword>
<dbReference type="InterPro" id="IPR011245">
    <property type="entry name" value="Butyrate_kin"/>
</dbReference>
<evidence type="ECO:0000313" key="12">
    <source>
        <dbReference type="Proteomes" id="UP001285244"/>
    </source>
</evidence>
<dbReference type="Pfam" id="PF00871">
    <property type="entry name" value="Acetate_kinase"/>
    <property type="match status" value="1"/>
</dbReference>
<dbReference type="NCBIfam" id="TIGR02707">
    <property type="entry name" value="butyr_kinase"/>
    <property type="match status" value="1"/>
</dbReference>
<dbReference type="CDD" id="cd24011">
    <property type="entry name" value="ASKHA_NBD_BK"/>
    <property type="match status" value="1"/>
</dbReference>
<comment type="subcellular location">
    <subcellularLocation>
        <location evidence="1 9">Cytoplasm</location>
    </subcellularLocation>
</comment>
<dbReference type="SUPFAM" id="SSF53067">
    <property type="entry name" value="Actin-like ATPase domain"/>
    <property type="match status" value="2"/>
</dbReference>
<evidence type="ECO:0000256" key="9">
    <source>
        <dbReference type="HAMAP-Rule" id="MF_00542"/>
    </source>
</evidence>
<reference evidence="11 12" key="1">
    <citation type="submission" date="2022-03" db="EMBL/GenBank/DDBJ databases">
        <title>Novel taxa within the pig intestine.</title>
        <authorList>
            <person name="Wylensek D."/>
            <person name="Bishof K."/>
            <person name="Afrizal A."/>
            <person name="Clavel T."/>
        </authorList>
    </citation>
    <scope>NUCLEOTIDE SEQUENCE [LARGE SCALE GENOMIC DNA]</scope>
    <source>
        <strain evidence="11 12">Cla-KB-P134</strain>
    </source>
</reference>
<dbReference type="PANTHER" id="PTHR21060:SF3">
    <property type="entry name" value="BUTYRATE KINASE 2-RELATED"/>
    <property type="match status" value="1"/>
</dbReference>
<dbReference type="EC" id="2.7.2.7" evidence="9"/>
<evidence type="ECO:0000256" key="2">
    <source>
        <dbReference type="ARBA" id="ARBA00008748"/>
    </source>
</evidence>
<dbReference type="PANTHER" id="PTHR21060">
    <property type="entry name" value="ACETATE KINASE"/>
    <property type="match status" value="1"/>
</dbReference>
<dbReference type="InterPro" id="IPR023865">
    <property type="entry name" value="Aliphatic_acid_kinase_CS"/>
</dbReference>
<evidence type="ECO:0000256" key="8">
    <source>
        <dbReference type="ARBA" id="ARBA00048596"/>
    </source>
</evidence>
<dbReference type="RefSeq" id="WP_320324859.1">
    <property type="nucleotide sequence ID" value="NZ_JALBUS010000002.1"/>
</dbReference>
<comment type="caution">
    <text evidence="11">The sequence shown here is derived from an EMBL/GenBank/DDBJ whole genome shotgun (WGS) entry which is preliminary data.</text>
</comment>
<dbReference type="InterPro" id="IPR000890">
    <property type="entry name" value="Aliphatic_acid_kin_short-chain"/>
</dbReference>
<comment type="catalytic activity">
    <reaction evidence="8 9">
        <text>butanoate + ATP = butanoyl phosphate + ADP</text>
        <dbReference type="Rhea" id="RHEA:13585"/>
        <dbReference type="ChEBI" id="CHEBI:17968"/>
        <dbReference type="ChEBI" id="CHEBI:30616"/>
        <dbReference type="ChEBI" id="CHEBI:58079"/>
        <dbReference type="ChEBI" id="CHEBI:456216"/>
        <dbReference type="EC" id="2.7.2.7"/>
    </reaction>
</comment>
<evidence type="ECO:0000256" key="4">
    <source>
        <dbReference type="ARBA" id="ARBA00022679"/>
    </source>
</evidence>
<dbReference type="Proteomes" id="UP001285244">
    <property type="component" value="Unassembled WGS sequence"/>
</dbReference>
<keyword evidence="5 9" id="KW-0547">Nucleotide-binding</keyword>
<evidence type="ECO:0000256" key="1">
    <source>
        <dbReference type="ARBA" id="ARBA00004496"/>
    </source>
</evidence>
<sequence length="368" mass="40352">MKSYKIFTINPGSTSTKIALFQDDKELFSKNVSHDANKLAEYKTISDQFEYRKETIDTLLEENNISLNDVDAFVGRGGGLLSMDGGTYEIDDLVLDHASRGANGVQHPAILGPQLAYEYAKEINVPSFVVNPPDVDELQDLARMTGIKGVYRTIHLHALNLKETAIRHAESMSRKYEECNFIVCHIGGGISISAHRQGKMIDGFDIVGGEGPMAPTRCGEIGVAELLKYCEGKDLKEVRQLCTKSGGFVSHLGISDALEVSNRAKNGDAYAEMLWNTMIYQIEKCIGSMATVLHGNVDGILLGGGMVYNEDLVSQIKDTCQWIAPVSAYPGEFEMEAMAAGAIRVLSGKETVKKYTGQRKFKGFAFVK</sequence>
<evidence type="ECO:0000256" key="5">
    <source>
        <dbReference type="ARBA" id="ARBA00022741"/>
    </source>
</evidence>
<keyword evidence="12" id="KW-1185">Reference proteome</keyword>